<dbReference type="InterPro" id="IPR002508">
    <property type="entry name" value="MurNAc-LAA_cat"/>
</dbReference>
<reference evidence="3" key="1">
    <citation type="submission" date="2020-05" db="EMBL/GenBank/DDBJ databases">
        <authorList>
            <person name="Chiriac C."/>
            <person name="Salcher M."/>
            <person name="Ghai R."/>
            <person name="Kavagutti S V."/>
        </authorList>
    </citation>
    <scope>NUCLEOTIDE SEQUENCE</scope>
</reference>
<accession>A0A6J7EBV4</accession>
<dbReference type="GO" id="GO:0030288">
    <property type="term" value="C:outer membrane-bounded periplasmic space"/>
    <property type="evidence" value="ECO:0007669"/>
    <property type="project" value="TreeGrafter"/>
</dbReference>
<evidence type="ECO:0000256" key="1">
    <source>
        <dbReference type="ARBA" id="ARBA00022801"/>
    </source>
</evidence>
<dbReference type="AlphaFoldDB" id="A0A6J7EBV4"/>
<evidence type="ECO:0000259" key="2">
    <source>
        <dbReference type="SMART" id="SM00646"/>
    </source>
</evidence>
<dbReference type="Gene3D" id="1.10.101.10">
    <property type="entry name" value="PGBD-like superfamily/PGBD"/>
    <property type="match status" value="2"/>
</dbReference>
<proteinExistence type="predicted"/>
<keyword evidence="1" id="KW-0378">Hydrolase</keyword>
<protein>
    <submittedName>
        <fullName evidence="3">Unannotated protein</fullName>
    </submittedName>
</protein>
<dbReference type="InterPro" id="IPR050695">
    <property type="entry name" value="N-acetylmuramoyl_amidase_3"/>
</dbReference>
<dbReference type="PANTHER" id="PTHR30404:SF0">
    <property type="entry name" value="N-ACETYLMURAMOYL-L-ALANINE AMIDASE AMIC"/>
    <property type="match status" value="1"/>
</dbReference>
<sequence length="346" mass="36585">MLLGLGAEGAAVSEVRARLAHLGLLDEQGAGSFDETVAAGVRTFQQERGLTVDGMVGPDTYRRLEEARWQLGDRVLTYVPGHLVTGDDVAALQRRLNQLGFDAGRPDGMFGPRTDASLRDFQGSVGVVVDGTCGPDTYRAFDRLVRTISGGNASSLRDRITMSALRTGVSDKVVVIDPGLDGGSPVCEAIATRVEGRLAALGTQVLLTRAGSRGSLHDEADRAAFANRTAADLLVSIHCDEASSPLPTGVACFYFGEPTGGAHSASGELLASMIQDEVCARTGLLDCRTHPRTWDLLRMTRMAAVRLEVGNLANMNDAELLSTIAMQDSIAEGIASAIIRFCAPAQ</sequence>
<dbReference type="SMART" id="SM00646">
    <property type="entry name" value="Ami_3"/>
    <property type="match status" value="1"/>
</dbReference>
<gene>
    <name evidence="3" type="ORF">UFOPK3402_01113</name>
</gene>
<dbReference type="InterPro" id="IPR002477">
    <property type="entry name" value="Peptidoglycan-bd-like"/>
</dbReference>
<dbReference type="SUPFAM" id="SSF47090">
    <property type="entry name" value="PGBD-like"/>
    <property type="match status" value="2"/>
</dbReference>
<dbReference type="CDD" id="cd02696">
    <property type="entry name" value="MurNAc-LAA"/>
    <property type="match status" value="1"/>
</dbReference>
<name>A0A6J7EBV4_9ZZZZ</name>
<dbReference type="GO" id="GO:0009253">
    <property type="term" value="P:peptidoglycan catabolic process"/>
    <property type="evidence" value="ECO:0007669"/>
    <property type="project" value="InterPro"/>
</dbReference>
<dbReference type="SUPFAM" id="SSF53187">
    <property type="entry name" value="Zn-dependent exopeptidases"/>
    <property type="match status" value="1"/>
</dbReference>
<organism evidence="3">
    <name type="scientific">freshwater metagenome</name>
    <dbReference type="NCBI Taxonomy" id="449393"/>
    <lineage>
        <taxon>unclassified sequences</taxon>
        <taxon>metagenomes</taxon>
        <taxon>ecological metagenomes</taxon>
    </lineage>
</organism>
<dbReference type="InterPro" id="IPR036365">
    <property type="entry name" value="PGBD-like_sf"/>
</dbReference>
<feature type="domain" description="MurNAc-LAA" evidence="2">
    <location>
        <begin position="223"/>
        <end position="339"/>
    </location>
</feature>
<dbReference type="EMBL" id="CAFBLS010000131">
    <property type="protein sequence ID" value="CAB4878805.1"/>
    <property type="molecule type" value="Genomic_DNA"/>
</dbReference>
<dbReference type="Pfam" id="PF01471">
    <property type="entry name" value="PG_binding_1"/>
    <property type="match status" value="2"/>
</dbReference>
<dbReference type="GO" id="GO:0008745">
    <property type="term" value="F:N-acetylmuramoyl-L-alanine amidase activity"/>
    <property type="evidence" value="ECO:0007669"/>
    <property type="project" value="InterPro"/>
</dbReference>
<dbReference type="PANTHER" id="PTHR30404">
    <property type="entry name" value="N-ACETYLMURAMOYL-L-ALANINE AMIDASE"/>
    <property type="match status" value="1"/>
</dbReference>
<evidence type="ECO:0000313" key="3">
    <source>
        <dbReference type="EMBL" id="CAB4878805.1"/>
    </source>
</evidence>
<dbReference type="Gene3D" id="3.40.630.40">
    <property type="entry name" value="Zn-dependent exopeptidases"/>
    <property type="match status" value="1"/>
</dbReference>
<dbReference type="InterPro" id="IPR036366">
    <property type="entry name" value="PGBDSf"/>
</dbReference>
<dbReference type="Pfam" id="PF01520">
    <property type="entry name" value="Amidase_3"/>
    <property type="match status" value="1"/>
</dbReference>